<keyword evidence="3" id="KW-1185">Reference proteome</keyword>
<evidence type="ECO:0000313" key="2">
    <source>
        <dbReference type="EMBL" id="KAF2020669.1"/>
    </source>
</evidence>
<proteinExistence type="predicted"/>
<evidence type="ECO:0000256" key="1">
    <source>
        <dbReference type="SAM" id="Phobius"/>
    </source>
</evidence>
<sequence>MPLSTQYTVHYCSIKVAVGKCVVGNKNTAAAVAPVLFLNMSITLIGSPGLLDSRHQPRLMHQQLKGAVAPATLVYILLPQEHLGQHQVSFAQSSANPILPQEGNNNATIGVRQDWSDRPAIWKPIHP</sequence>
<dbReference type="RefSeq" id="XP_033389008.1">
    <property type="nucleotide sequence ID" value="XM_033534457.1"/>
</dbReference>
<accession>A0A6A5Y5U8</accession>
<dbReference type="GeneID" id="54291854"/>
<protein>
    <submittedName>
        <fullName evidence="2">Uncharacterized protein</fullName>
    </submittedName>
</protein>
<reference evidence="2" key="1">
    <citation type="journal article" date="2020" name="Stud. Mycol.">
        <title>101 Dothideomycetes genomes: a test case for predicting lifestyles and emergence of pathogens.</title>
        <authorList>
            <person name="Haridas S."/>
            <person name="Albert R."/>
            <person name="Binder M."/>
            <person name="Bloem J."/>
            <person name="Labutti K."/>
            <person name="Salamov A."/>
            <person name="Andreopoulos B."/>
            <person name="Baker S."/>
            <person name="Barry K."/>
            <person name="Bills G."/>
            <person name="Bluhm B."/>
            <person name="Cannon C."/>
            <person name="Castanera R."/>
            <person name="Culley D."/>
            <person name="Daum C."/>
            <person name="Ezra D."/>
            <person name="Gonzalez J."/>
            <person name="Henrissat B."/>
            <person name="Kuo A."/>
            <person name="Liang C."/>
            <person name="Lipzen A."/>
            <person name="Lutzoni F."/>
            <person name="Magnuson J."/>
            <person name="Mondo S."/>
            <person name="Nolan M."/>
            <person name="Ohm R."/>
            <person name="Pangilinan J."/>
            <person name="Park H.-J."/>
            <person name="Ramirez L."/>
            <person name="Alfaro M."/>
            <person name="Sun H."/>
            <person name="Tritt A."/>
            <person name="Yoshinaga Y."/>
            <person name="Zwiers L.-H."/>
            <person name="Turgeon B."/>
            <person name="Goodwin S."/>
            <person name="Spatafora J."/>
            <person name="Crous P."/>
            <person name="Grigoriev I."/>
        </authorList>
    </citation>
    <scope>NUCLEOTIDE SEQUENCE</scope>
    <source>
        <strain evidence="2">CBS 175.79</strain>
    </source>
</reference>
<organism evidence="2 3">
    <name type="scientific">Aaosphaeria arxii CBS 175.79</name>
    <dbReference type="NCBI Taxonomy" id="1450172"/>
    <lineage>
        <taxon>Eukaryota</taxon>
        <taxon>Fungi</taxon>
        <taxon>Dikarya</taxon>
        <taxon>Ascomycota</taxon>
        <taxon>Pezizomycotina</taxon>
        <taxon>Dothideomycetes</taxon>
        <taxon>Pleosporomycetidae</taxon>
        <taxon>Pleosporales</taxon>
        <taxon>Pleosporales incertae sedis</taxon>
        <taxon>Aaosphaeria</taxon>
    </lineage>
</organism>
<keyword evidence="1" id="KW-0472">Membrane</keyword>
<dbReference type="AlphaFoldDB" id="A0A6A5Y5U8"/>
<dbReference type="EMBL" id="ML978066">
    <property type="protein sequence ID" value="KAF2020669.1"/>
    <property type="molecule type" value="Genomic_DNA"/>
</dbReference>
<name>A0A6A5Y5U8_9PLEO</name>
<evidence type="ECO:0000313" key="3">
    <source>
        <dbReference type="Proteomes" id="UP000799778"/>
    </source>
</evidence>
<dbReference type="Proteomes" id="UP000799778">
    <property type="component" value="Unassembled WGS sequence"/>
</dbReference>
<keyword evidence="1" id="KW-0812">Transmembrane</keyword>
<gene>
    <name evidence="2" type="ORF">BU24DRAFT_5983</name>
</gene>
<feature type="transmembrane region" description="Helical" evidence="1">
    <location>
        <begin position="29"/>
        <end position="51"/>
    </location>
</feature>
<keyword evidence="1" id="KW-1133">Transmembrane helix</keyword>